<dbReference type="Proteomes" id="UP000017837">
    <property type="component" value="Unassembled WGS sequence"/>
</dbReference>
<evidence type="ECO:0000313" key="4">
    <source>
        <dbReference type="EMBL" id="ESQ90490.1"/>
    </source>
</evidence>
<sequence>MWLSLAAVFTLVSPAFAEDMPAFVKQGDRFTLMVDGKPFFMMATQLHNSSAWPTQLDKAWPAALALSPNVIQAPVYWEQFEPRPGVYDTTNVDALIAKARATHVRLTLLWFGTWKNGEMHYVPEWMQADRKTYPRMLNERDEPVSVLSPNVRSNVEADKRAFAALMRHLKKVDGEQHTVIVVQVENEPGAIGSVRDFGAEAQSQFNGAVPQAVLDKLSLKPGTWREVFGPDADEAFGAWSTARYINEVAAAGKAVYPLPLYVNTWLRYKDKKYPGIDYPSGGATFNVFDIWRSVSPAIDFIGTDIYTSDAGEYRKVLDQYARADNPSWVSETGFDANTAPFLYYVLDRGGVGFSTFGIDNVATSEAHLAAAKAHGDNYTLLAPIQDLLGQALLDKRVKASVEEPGRGRQSLDFGAWQVDLSYGPPPWGELPAIVPNSKDGLGRALVIQLDEATYLISGVDVRFEFKRVTKDGLYGRLARVEEGAYDKGVWKPTRWLNGDETDYGINFRKDQKLLRVTLGTY</sequence>
<name>V4PY36_9CAUL</name>
<dbReference type="Gene3D" id="3.20.20.80">
    <property type="entry name" value="Glycosidases"/>
    <property type="match status" value="1"/>
</dbReference>
<keyword evidence="1" id="KW-0732">Signal</keyword>
<dbReference type="Gene3D" id="2.60.220.20">
    <property type="entry name" value="putative beta-Galactosidase from caulobacter crescentus"/>
    <property type="match status" value="1"/>
</dbReference>
<dbReference type="SUPFAM" id="SSF51445">
    <property type="entry name" value="(Trans)glycosidases"/>
    <property type="match status" value="1"/>
</dbReference>
<dbReference type="Pfam" id="PF01301">
    <property type="entry name" value="Glyco_hydro_35"/>
    <property type="match status" value="1"/>
</dbReference>
<feature type="domain" description="DUF5597" evidence="3">
    <location>
        <begin position="376"/>
        <end position="508"/>
    </location>
</feature>
<proteinExistence type="predicted"/>
<organism evidence="4 5">
    <name type="scientific">Asticcacaulis benevestitus DSM 16100 = ATCC BAA-896</name>
    <dbReference type="NCBI Taxonomy" id="1121022"/>
    <lineage>
        <taxon>Bacteria</taxon>
        <taxon>Pseudomonadati</taxon>
        <taxon>Pseudomonadota</taxon>
        <taxon>Alphaproteobacteria</taxon>
        <taxon>Caulobacterales</taxon>
        <taxon>Caulobacteraceae</taxon>
        <taxon>Asticcacaulis</taxon>
    </lineage>
</organism>
<dbReference type="FunFam" id="3.20.20.80:FF:000135">
    <property type="entry name" value="Beta-galactosidase, putative, bgl35A"/>
    <property type="match status" value="1"/>
</dbReference>
<gene>
    <name evidence="4" type="ORF">ABENE_12270</name>
</gene>
<evidence type="ECO:0000256" key="1">
    <source>
        <dbReference type="SAM" id="SignalP"/>
    </source>
</evidence>
<feature type="domain" description="Glycoside hydrolase 35 catalytic" evidence="2">
    <location>
        <begin position="32"/>
        <end position="211"/>
    </location>
</feature>
<feature type="chain" id="PRO_5004725541" description="Beta-galactosidase" evidence="1">
    <location>
        <begin position="18"/>
        <end position="521"/>
    </location>
</feature>
<dbReference type="RefSeq" id="WP_018082768.1">
    <property type="nucleotide sequence ID" value="NZ_AQWM01000018.1"/>
</dbReference>
<feature type="signal peptide" evidence="1">
    <location>
        <begin position="1"/>
        <end position="17"/>
    </location>
</feature>
<dbReference type="InterPro" id="IPR017853">
    <property type="entry name" value="GH"/>
</dbReference>
<evidence type="ECO:0008006" key="6">
    <source>
        <dbReference type="Google" id="ProtNLM"/>
    </source>
</evidence>
<dbReference type="eggNOG" id="COG3693">
    <property type="taxonomic scope" value="Bacteria"/>
</dbReference>
<dbReference type="AlphaFoldDB" id="V4PY36"/>
<dbReference type="InterPro" id="IPR031330">
    <property type="entry name" value="Gly_Hdrlase_35_cat"/>
</dbReference>
<dbReference type="Pfam" id="PF18120">
    <property type="entry name" value="DUF5597"/>
    <property type="match status" value="1"/>
</dbReference>
<evidence type="ECO:0000259" key="2">
    <source>
        <dbReference type="Pfam" id="PF01301"/>
    </source>
</evidence>
<comment type="caution">
    <text evidence="4">The sequence shown here is derived from an EMBL/GenBank/DDBJ whole genome shotgun (WGS) entry which is preliminary data.</text>
</comment>
<dbReference type="STRING" id="1121022.GCA_000376105_03099"/>
<keyword evidence="5" id="KW-1185">Reference proteome</keyword>
<accession>V4PY36</accession>
<evidence type="ECO:0000313" key="5">
    <source>
        <dbReference type="Proteomes" id="UP000017837"/>
    </source>
</evidence>
<dbReference type="InterPro" id="IPR040719">
    <property type="entry name" value="DUF5597"/>
</dbReference>
<protein>
    <recommendedName>
        <fullName evidence="6">Beta-galactosidase</fullName>
    </recommendedName>
</protein>
<dbReference type="PATRIC" id="fig|1121022.4.peg.2488"/>
<reference evidence="4 5" key="1">
    <citation type="journal article" date="2014" name="Nature">
        <title>Sequential evolution of bacterial morphology by co-option of a developmental regulator.</title>
        <authorList>
            <person name="Jiang C."/>
            <person name="Brown P.J."/>
            <person name="Ducret A."/>
            <person name="Brun Y.V."/>
        </authorList>
    </citation>
    <scope>NUCLEOTIDE SEQUENCE [LARGE SCALE GENOMIC DNA]</scope>
    <source>
        <strain evidence="4 5">DSM 16100</strain>
    </source>
</reference>
<evidence type="ECO:0000259" key="3">
    <source>
        <dbReference type="Pfam" id="PF18120"/>
    </source>
</evidence>
<dbReference type="EMBL" id="AWGB01000023">
    <property type="protein sequence ID" value="ESQ90490.1"/>
    <property type="molecule type" value="Genomic_DNA"/>
</dbReference>